<sequence length="558" mass="63409">MFFPSFGFWRNKAAPILATSGIVSNRLLEHNLYIGNNVTHYCIPETQNNTKHLEFCTKPAGDCKSGCFIDRTAVLVGSKPNELTFPGPIINAWKGDTLSINVHNRLRDPRMETETSIHWHGIMQHQTSWADGVAFVTECPIPSGKSFKYEFPITDQAGTFWYHSHLGAQYCDGLRGALIVRDPQDPGRFGYNAEDGEEFYTDTIHNDNTVITLSDWFRQRAAEGPSLPDLTLINGQVRPIISVQKDKKYRFRLISMACAVPWEFAIDEHRLNVIEVEGTLIKPYKIMRIPIHPGQRYSFIQLNPASGIPSLWSLTLYRRRGTRRRDYSQHYVAKSSKVVIKRSEPRVFFELPQSSEKDTTLDQDLEFHEIEVGLAKAPGGKFAGFALNGKKYERPSMPALLNILNNKMDPSDFPDGTIFVERNKTIQVTFKKADSIQGGPHPMHLHGHTFSVLRSVGDMRNLTEIDYIRHPPIQRDTVATSEFIHSANKTTSEVIIRFRTDNPGPWIMHCHIDAHLVLGMAIIFAEAKSEIIKYQKNMPTAAMKQQCVDYWASNPRPL</sequence>
<reference evidence="10 11" key="1">
    <citation type="journal article" date="2020" name="ISME J.">
        <title>Uncovering the hidden diversity of litter-decomposition mechanisms in mushroom-forming fungi.</title>
        <authorList>
            <person name="Floudas D."/>
            <person name="Bentzer J."/>
            <person name="Ahren D."/>
            <person name="Johansson T."/>
            <person name="Persson P."/>
            <person name="Tunlid A."/>
        </authorList>
    </citation>
    <scope>NUCLEOTIDE SEQUENCE [LARGE SCALE GENOMIC DNA]</scope>
    <source>
        <strain evidence="10 11">CBS 146.42</strain>
    </source>
</reference>
<dbReference type="OrthoDB" id="2121828at2759"/>
<keyword evidence="3" id="KW-0560">Oxidoreductase</keyword>
<keyword evidence="4" id="KW-0186">Copper</keyword>
<dbReference type="EMBL" id="JAACJO010000056">
    <property type="protein sequence ID" value="KAF5344811.1"/>
    <property type="molecule type" value="Genomic_DNA"/>
</dbReference>
<dbReference type="Pfam" id="PF07731">
    <property type="entry name" value="Cu-oxidase_2"/>
    <property type="match status" value="1"/>
</dbReference>
<name>A0A8H5CMZ2_9AGAR</name>
<dbReference type="InterPro" id="IPR002355">
    <property type="entry name" value="Cu_oxidase_Cu_BS"/>
</dbReference>
<dbReference type="Gene3D" id="2.60.40.420">
    <property type="entry name" value="Cupredoxins - blue copper proteins"/>
    <property type="match status" value="3"/>
</dbReference>
<dbReference type="InterPro" id="IPR008972">
    <property type="entry name" value="Cupredoxin"/>
</dbReference>
<dbReference type="SUPFAM" id="SSF49503">
    <property type="entry name" value="Cupredoxins"/>
    <property type="match status" value="3"/>
</dbReference>
<evidence type="ECO:0000256" key="2">
    <source>
        <dbReference type="ARBA" id="ARBA00022723"/>
    </source>
</evidence>
<dbReference type="SMR" id="A0A8H5CMZ2"/>
<evidence type="ECO:0000313" key="10">
    <source>
        <dbReference type="EMBL" id="KAF5344811.1"/>
    </source>
</evidence>
<dbReference type="Pfam" id="PF07732">
    <property type="entry name" value="Cu-oxidase_3"/>
    <property type="match status" value="1"/>
</dbReference>
<dbReference type="GO" id="GO:0005507">
    <property type="term" value="F:copper ion binding"/>
    <property type="evidence" value="ECO:0007669"/>
    <property type="project" value="InterPro"/>
</dbReference>
<evidence type="ECO:0000256" key="5">
    <source>
        <dbReference type="ARBA" id="ARBA00023157"/>
    </source>
</evidence>
<dbReference type="PANTHER" id="PTHR11709:SF511">
    <property type="entry name" value="LACCASE"/>
    <property type="match status" value="1"/>
</dbReference>
<dbReference type="PANTHER" id="PTHR11709">
    <property type="entry name" value="MULTI-COPPER OXIDASE"/>
    <property type="match status" value="1"/>
</dbReference>
<dbReference type="PROSITE" id="PS00079">
    <property type="entry name" value="MULTICOPPER_OXIDASE1"/>
    <property type="match status" value="1"/>
</dbReference>
<evidence type="ECO:0000259" key="7">
    <source>
        <dbReference type="Pfam" id="PF00394"/>
    </source>
</evidence>
<dbReference type="AlphaFoldDB" id="A0A8H5CMZ2"/>
<evidence type="ECO:0000256" key="1">
    <source>
        <dbReference type="ARBA" id="ARBA00010609"/>
    </source>
</evidence>
<keyword evidence="11" id="KW-1185">Reference proteome</keyword>
<accession>A0A8H5CMZ2</accession>
<dbReference type="PROSITE" id="PS00080">
    <property type="entry name" value="MULTICOPPER_OXIDASE2"/>
    <property type="match status" value="1"/>
</dbReference>
<keyword evidence="2" id="KW-0479">Metal-binding</keyword>
<feature type="domain" description="Plastocyanin-like" evidence="8">
    <location>
        <begin position="395"/>
        <end position="528"/>
    </location>
</feature>
<dbReference type="InterPro" id="IPR001117">
    <property type="entry name" value="Cu-oxidase_2nd"/>
</dbReference>
<protein>
    <recommendedName>
        <fullName evidence="12">Laccase</fullName>
    </recommendedName>
</protein>
<dbReference type="InterPro" id="IPR045087">
    <property type="entry name" value="Cu-oxidase_fam"/>
</dbReference>
<dbReference type="Pfam" id="PF00394">
    <property type="entry name" value="Cu-oxidase"/>
    <property type="match status" value="1"/>
</dbReference>
<dbReference type="Proteomes" id="UP000559027">
    <property type="component" value="Unassembled WGS sequence"/>
</dbReference>
<feature type="domain" description="Plastocyanin-like" evidence="9">
    <location>
        <begin position="84"/>
        <end position="184"/>
    </location>
</feature>
<keyword evidence="5" id="KW-1015">Disulfide bond</keyword>
<comment type="similarity">
    <text evidence="1">Belongs to the multicopper oxidase family.</text>
</comment>
<dbReference type="InterPro" id="IPR011706">
    <property type="entry name" value="Cu-oxidase_C"/>
</dbReference>
<evidence type="ECO:0000259" key="8">
    <source>
        <dbReference type="Pfam" id="PF07731"/>
    </source>
</evidence>
<evidence type="ECO:0000259" key="9">
    <source>
        <dbReference type="Pfam" id="PF07732"/>
    </source>
</evidence>
<evidence type="ECO:0008006" key="12">
    <source>
        <dbReference type="Google" id="ProtNLM"/>
    </source>
</evidence>
<feature type="domain" description="Plastocyanin-like" evidence="7">
    <location>
        <begin position="208"/>
        <end position="300"/>
    </location>
</feature>
<dbReference type="InterPro" id="IPR011707">
    <property type="entry name" value="Cu-oxidase-like_N"/>
</dbReference>
<evidence type="ECO:0000313" key="11">
    <source>
        <dbReference type="Proteomes" id="UP000559027"/>
    </source>
</evidence>
<evidence type="ECO:0000256" key="3">
    <source>
        <dbReference type="ARBA" id="ARBA00023002"/>
    </source>
</evidence>
<dbReference type="InterPro" id="IPR033138">
    <property type="entry name" value="Cu_oxidase_CS"/>
</dbReference>
<comment type="caution">
    <text evidence="10">The sequence shown here is derived from an EMBL/GenBank/DDBJ whole genome shotgun (WGS) entry which is preliminary data.</text>
</comment>
<dbReference type="GO" id="GO:0016491">
    <property type="term" value="F:oxidoreductase activity"/>
    <property type="evidence" value="ECO:0007669"/>
    <property type="project" value="UniProtKB-KW"/>
</dbReference>
<gene>
    <name evidence="10" type="ORF">D9756_011082</name>
</gene>
<keyword evidence="6" id="KW-0325">Glycoprotein</keyword>
<evidence type="ECO:0000256" key="4">
    <source>
        <dbReference type="ARBA" id="ARBA00023008"/>
    </source>
</evidence>
<evidence type="ECO:0000256" key="6">
    <source>
        <dbReference type="ARBA" id="ARBA00023180"/>
    </source>
</evidence>
<organism evidence="10 11">
    <name type="scientific">Leucocoprinus leucothites</name>
    <dbReference type="NCBI Taxonomy" id="201217"/>
    <lineage>
        <taxon>Eukaryota</taxon>
        <taxon>Fungi</taxon>
        <taxon>Dikarya</taxon>
        <taxon>Basidiomycota</taxon>
        <taxon>Agaricomycotina</taxon>
        <taxon>Agaricomycetes</taxon>
        <taxon>Agaricomycetidae</taxon>
        <taxon>Agaricales</taxon>
        <taxon>Agaricineae</taxon>
        <taxon>Agaricaceae</taxon>
        <taxon>Leucocoprinus</taxon>
    </lineage>
</organism>
<proteinExistence type="inferred from homology"/>